<feature type="compositionally biased region" description="Basic and acidic residues" evidence="1">
    <location>
        <begin position="1"/>
        <end position="11"/>
    </location>
</feature>
<protein>
    <submittedName>
        <fullName evidence="2">Uncharacterized protein</fullName>
    </submittedName>
</protein>
<reference evidence="2 3" key="1">
    <citation type="submission" date="2023-01" db="EMBL/GenBank/DDBJ databases">
        <title>Analysis of 21 Apiospora genomes using comparative genomics revels a genus with tremendous synthesis potential of carbohydrate active enzymes and secondary metabolites.</title>
        <authorList>
            <person name="Sorensen T."/>
        </authorList>
    </citation>
    <scope>NUCLEOTIDE SEQUENCE [LARGE SCALE GENOMIC DNA]</scope>
    <source>
        <strain evidence="2 3">CBS 135458</strain>
    </source>
</reference>
<evidence type="ECO:0000256" key="1">
    <source>
        <dbReference type="SAM" id="MobiDB-lite"/>
    </source>
</evidence>
<proteinExistence type="predicted"/>
<organism evidence="2 3">
    <name type="scientific">Apiospora phragmitis</name>
    <dbReference type="NCBI Taxonomy" id="2905665"/>
    <lineage>
        <taxon>Eukaryota</taxon>
        <taxon>Fungi</taxon>
        <taxon>Dikarya</taxon>
        <taxon>Ascomycota</taxon>
        <taxon>Pezizomycotina</taxon>
        <taxon>Sordariomycetes</taxon>
        <taxon>Xylariomycetidae</taxon>
        <taxon>Amphisphaeriales</taxon>
        <taxon>Apiosporaceae</taxon>
        <taxon>Apiospora</taxon>
    </lineage>
</organism>
<evidence type="ECO:0000313" key="3">
    <source>
        <dbReference type="Proteomes" id="UP001480595"/>
    </source>
</evidence>
<feature type="region of interest" description="Disordered" evidence="1">
    <location>
        <begin position="1"/>
        <end position="20"/>
    </location>
</feature>
<dbReference type="EMBL" id="JAQQWL010000009">
    <property type="protein sequence ID" value="KAK8058506.1"/>
    <property type="molecule type" value="Genomic_DNA"/>
</dbReference>
<feature type="region of interest" description="Disordered" evidence="1">
    <location>
        <begin position="130"/>
        <end position="186"/>
    </location>
</feature>
<feature type="compositionally biased region" description="Acidic residues" evidence="1">
    <location>
        <begin position="133"/>
        <end position="142"/>
    </location>
</feature>
<gene>
    <name evidence="2" type="ORF">PG994_008954</name>
</gene>
<dbReference type="Proteomes" id="UP001480595">
    <property type="component" value="Unassembled WGS sequence"/>
</dbReference>
<sequence>MAPKKRDTDKKKTAKKPGGAVINYRGKYPFKGKVAANGKVYCTPCRATGKNHRGIKNAQRDIASHISTKHKENSAYNRDQKEQPGKTYGCACGYKSRTWNPFLRHIASEHGFRGKSSAIKAREHFDVDRFNEEQDDQDEEQEDIKQEPDDSMEEFDELPDRHYKDEDKDGGRGPGGASNHLLQAAV</sequence>
<feature type="compositionally biased region" description="Basic and acidic residues" evidence="1">
    <location>
        <begin position="158"/>
        <end position="171"/>
    </location>
</feature>
<name>A0ABR1UK95_9PEZI</name>
<keyword evidence="3" id="KW-1185">Reference proteome</keyword>
<comment type="caution">
    <text evidence="2">The sequence shown here is derived from an EMBL/GenBank/DDBJ whole genome shotgun (WGS) entry which is preliminary data.</text>
</comment>
<accession>A0ABR1UK95</accession>
<dbReference type="GeneID" id="92093426"/>
<evidence type="ECO:0000313" key="2">
    <source>
        <dbReference type="EMBL" id="KAK8058506.1"/>
    </source>
</evidence>
<dbReference type="RefSeq" id="XP_066713952.1">
    <property type="nucleotide sequence ID" value="XM_066860363.1"/>
</dbReference>